<name>A0A432M5E9_9GAMM</name>
<dbReference type="RefSeq" id="WP_126685353.1">
    <property type="nucleotide sequence ID" value="NZ_RYYV01000009.1"/>
</dbReference>
<protein>
    <submittedName>
        <fullName evidence="1">Uncharacterized protein</fullName>
    </submittedName>
</protein>
<dbReference type="EMBL" id="RYYV01000009">
    <property type="protein sequence ID" value="RUL74553.1"/>
    <property type="molecule type" value="Genomic_DNA"/>
</dbReference>
<dbReference type="OrthoDB" id="5959011at2"/>
<dbReference type="AlphaFoldDB" id="A0A432M5E9"/>
<dbReference type="Proteomes" id="UP000274358">
    <property type="component" value="Unassembled WGS sequence"/>
</dbReference>
<organism evidence="1 2">
    <name type="scientific">Dyella choica</name>
    <dbReference type="NCBI Taxonomy" id="1927959"/>
    <lineage>
        <taxon>Bacteria</taxon>
        <taxon>Pseudomonadati</taxon>
        <taxon>Pseudomonadota</taxon>
        <taxon>Gammaproteobacteria</taxon>
        <taxon>Lysobacterales</taxon>
        <taxon>Rhodanobacteraceae</taxon>
        <taxon>Dyella</taxon>
    </lineage>
</organism>
<reference evidence="1 2" key="1">
    <citation type="submission" date="2018-12" db="EMBL/GenBank/DDBJ databases">
        <title>Dyella dinghuensis sp. nov. DHOA06 and Dyella choica sp. nov. 4M-K27, isolated from forest soil.</title>
        <authorList>
            <person name="Qiu L.-H."/>
            <person name="Gao Z.-H."/>
        </authorList>
    </citation>
    <scope>NUCLEOTIDE SEQUENCE [LARGE SCALE GENOMIC DNA]</scope>
    <source>
        <strain evidence="1 2">4M-K27</strain>
    </source>
</reference>
<gene>
    <name evidence="1" type="ORF">EKH80_13830</name>
</gene>
<sequence>MMLANGRPKTLATERGEVVPMTPQEIEQQLAELAGAVPQLLKRTPGVEFWIEFLERADAIRNRVSVDHYDWVTGRIYEALAAHGISTPTRWLLAAAGTDSSESSLDR</sequence>
<accession>A0A432M5E9</accession>
<keyword evidence="2" id="KW-1185">Reference proteome</keyword>
<proteinExistence type="predicted"/>
<comment type="caution">
    <text evidence="1">The sequence shown here is derived from an EMBL/GenBank/DDBJ whole genome shotgun (WGS) entry which is preliminary data.</text>
</comment>
<evidence type="ECO:0000313" key="2">
    <source>
        <dbReference type="Proteomes" id="UP000274358"/>
    </source>
</evidence>
<evidence type="ECO:0000313" key="1">
    <source>
        <dbReference type="EMBL" id="RUL74553.1"/>
    </source>
</evidence>